<dbReference type="EMBL" id="RDBE01000001">
    <property type="protein sequence ID" value="RLV51108.1"/>
    <property type="molecule type" value="Genomic_DNA"/>
</dbReference>
<dbReference type="Proteomes" id="UP000281708">
    <property type="component" value="Unassembled WGS sequence"/>
</dbReference>
<keyword evidence="2" id="KW-1185">Reference proteome</keyword>
<comment type="caution">
    <text evidence="1">The sequence shown here is derived from an EMBL/GenBank/DDBJ whole genome shotgun (WGS) entry which is preliminary data.</text>
</comment>
<proteinExistence type="predicted"/>
<evidence type="ECO:0000313" key="1">
    <source>
        <dbReference type="EMBL" id="RLV51108.1"/>
    </source>
</evidence>
<organism evidence="1 2">
    <name type="scientific">Nocardioides mangrovicus</name>
    <dbReference type="NCBI Taxonomy" id="2478913"/>
    <lineage>
        <taxon>Bacteria</taxon>
        <taxon>Bacillati</taxon>
        <taxon>Actinomycetota</taxon>
        <taxon>Actinomycetes</taxon>
        <taxon>Propionibacteriales</taxon>
        <taxon>Nocardioidaceae</taxon>
        <taxon>Nocardioides</taxon>
    </lineage>
</organism>
<protein>
    <submittedName>
        <fullName evidence="1">Uncharacterized protein</fullName>
    </submittedName>
</protein>
<reference evidence="1 2" key="1">
    <citation type="submission" date="2018-10" db="EMBL/GenBank/DDBJ databases">
        <title>Marmoricola sp. 4Q3S-7 whole genome shotgun sequence.</title>
        <authorList>
            <person name="Li F."/>
        </authorList>
    </citation>
    <scope>NUCLEOTIDE SEQUENCE [LARGE SCALE GENOMIC DNA]</scope>
    <source>
        <strain evidence="1 2">4Q3S-7</strain>
    </source>
</reference>
<evidence type="ECO:0000313" key="2">
    <source>
        <dbReference type="Proteomes" id="UP000281708"/>
    </source>
</evidence>
<gene>
    <name evidence="1" type="ORF">D9V37_04090</name>
</gene>
<sequence length="161" mass="17632">MGNALIAAAAAVPPTYEPARYRRPGLISSWRDDGYRTYLVHTATGEQAGAFQVLCGFYVKPGPLAHRAGAQPVEHWCVGLRVFAADPFGSFGEGISRVGVLETVRVRIGAHGFEGAVELALLRHTWLATLRSAHPELVVHGGQDRWEDAWVRPLHQITITR</sequence>
<dbReference type="AlphaFoldDB" id="A0A3L8P912"/>
<accession>A0A3L8P912</accession>
<name>A0A3L8P912_9ACTN</name>